<feature type="domain" description="Aminoglycoside phosphotransferase" evidence="1">
    <location>
        <begin position="74"/>
        <end position="375"/>
    </location>
</feature>
<dbReference type="AlphaFoldDB" id="A0AA40CQ12"/>
<keyword evidence="3" id="KW-1185">Reference proteome</keyword>
<dbReference type="Proteomes" id="UP001174936">
    <property type="component" value="Unassembled WGS sequence"/>
</dbReference>
<protein>
    <recommendedName>
        <fullName evidence="1">Aminoglycoside phosphotransferase domain-containing protein</fullName>
    </recommendedName>
</protein>
<gene>
    <name evidence="2" type="ORF">B0T16DRAFT_429666</name>
</gene>
<dbReference type="InterPro" id="IPR011009">
    <property type="entry name" value="Kinase-like_dom_sf"/>
</dbReference>
<dbReference type="PANTHER" id="PTHR21310:SF54">
    <property type="entry name" value="AMINOGLYCOSIDE PHOSPHOTRANSFERASE DOMAIN-CONTAINING PROTEIN"/>
    <property type="match status" value="1"/>
</dbReference>
<organism evidence="2 3">
    <name type="scientific">Cercophora newfieldiana</name>
    <dbReference type="NCBI Taxonomy" id="92897"/>
    <lineage>
        <taxon>Eukaryota</taxon>
        <taxon>Fungi</taxon>
        <taxon>Dikarya</taxon>
        <taxon>Ascomycota</taxon>
        <taxon>Pezizomycotina</taxon>
        <taxon>Sordariomycetes</taxon>
        <taxon>Sordariomycetidae</taxon>
        <taxon>Sordariales</taxon>
        <taxon>Lasiosphaeriaceae</taxon>
        <taxon>Cercophora</taxon>
    </lineage>
</organism>
<proteinExistence type="predicted"/>
<reference evidence="2" key="1">
    <citation type="submission" date="2023-06" db="EMBL/GenBank/DDBJ databases">
        <title>Genome-scale phylogeny and comparative genomics of the fungal order Sordariales.</title>
        <authorList>
            <consortium name="Lawrence Berkeley National Laboratory"/>
            <person name="Hensen N."/>
            <person name="Bonometti L."/>
            <person name="Westerberg I."/>
            <person name="Brannstrom I.O."/>
            <person name="Guillou S."/>
            <person name="Cros-Aarteil S."/>
            <person name="Calhoun S."/>
            <person name="Haridas S."/>
            <person name="Kuo A."/>
            <person name="Mondo S."/>
            <person name="Pangilinan J."/>
            <person name="Riley R."/>
            <person name="Labutti K."/>
            <person name="Andreopoulos B."/>
            <person name="Lipzen A."/>
            <person name="Chen C."/>
            <person name="Yanf M."/>
            <person name="Daum C."/>
            <person name="Ng V."/>
            <person name="Clum A."/>
            <person name="Steindorff A."/>
            <person name="Ohm R."/>
            <person name="Martin F."/>
            <person name="Silar P."/>
            <person name="Natvig D."/>
            <person name="Lalanne C."/>
            <person name="Gautier V."/>
            <person name="Ament-Velasquez S.L."/>
            <person name="Kruys A."/>
            <person name="Hutchinson M.I."/>
            <person name="Powell A.J."/>
            <person name="Barry K."/>
            <person name="Miller A.N."/>
            <person name="Grigoriev I.V."/>
            <person name="Debuchy R."/>
            <person name="Gladieux P."/>
            <person name="Thoren M.H."/>
            <person name="Johannesson H."/>
        </authorList>
    </citation>
    <scope>NUCLEOTIDE SEQUENCE</scope>
    <source>
        <strain evidence="2">SMH2532-1</strain>
    </source>
</reference>
<sequence length="441" mass="48771">MPPESTRPGTPPHHPIFGVTLSRSHIEAIFAALYPQSELLSVSQLESGKSFNNRIYFLSLGQSCGSLTTPKETRELLLKVNGRFFGSDKIQNEVACLRILEQYCPELPVPRVIAWSEDGRTITIPSWDDNYATHKKLPIPLEDESAQHPGWILMTRLPGEAVSSLTLDDTAMSSIGAQLAEMVAAWRLNVPHTNNCGNLLFYPSDIVGPSNIDIDLGHEDARPAGVADAFIVRGLLGDGIPPSKPITSVLELHRIRFQAKLHELQTVSTFAPNRELVPEISNFITTSLTKLFPIPEASDSFVFTHFDLSPRNTLVTIPTGTTPDAEGKPTTPQITGLIDFEFSGFFPPSHEFVNDYVDNGGDWSEAAYAAYLKRLAELEVATPLDGIDGEEWRVEHRLGVLMDNIAPWWLPGGFTEREVGEKLEECRRVDMVKALFDALDA</sequence>
<name>A0AA40CQ12_9PEZI</name>
<dbReference type="PANTHER" id="PTHR21310">
    <property type="entry name" value="AMINOGLYCOSIDE PHOSPHOTRANSFERASE-RELATED-RELATED"/>
    <property type="match status" value="1"/>
</dbReference>
<dbReference type="InterPro" id="IPR051678">
    <property type="entry name" value="AGP_Transferase"/>
</dbReference>
<dbReference type="InterPro" id="IPR002575">
    <property type="entry name" value="Aminoglycoside_PTrfase"/>
</dbReference>
<dbReference type="Pfam" id="PF01636">
    <property type="entry name" value="APH"/>
    <property type="match status" value="1"/>
</dbReference>
<comment type="caution">
    <text evidence="2">The sequence shown here is derived from an EMBL/GenBank/DDBJ whole genome shotgun (WGS) entry which is preliminary data.</text>
</comment>
<evidence type="ECO:0000313" key="3">
    <source>
        <dbReference type="Proteomes" id="UP001174936"/>
    </source>
</evidence>
<dbReference type="EMBL" id="JAULSV010000004">
    <property type="protein sequence ID" value="KAK0647091.1"/>
    <property type="molecule type" value="Genomic_DNA"/>
</dbReference>
<dbReference type="SUPFAM" id="SSF56112">
    <property type="entry name" value="Protein kinase-like (PK-like)"/>
    <property type="match status" value="1"/>
</dbReference>
<accession>A0AA40CQ12</accession>
<evidence type="ECO:0000259" key="1">
    <source>
        <dbReference type="Pfam" id="PF01636"/>
    </source>
</evidence>
<evidence type="ECO:0000313" key="2">
    <source>
        <dbReference type="EMBL" id="KAK0647091.1"/>
    </source>
</evidence>